<gene>
    <name evidence="6" type="ORF">GN138_06330</name>
</gene>
<dbReference type="SUPFAM" id="SSF54060">
    <property type="entry name" value="His-Me finger endonucleases"/>
    <property type="match status" value="1"/>
</dbReference>
<dbReference type="InterPro" id="IPR026444">
    <property type="entry name" value="Secre_tail"/>
</dbReference>
<name>A0A6L6UBC9_9FLAO</name>
<feature type="domain" description="Secretion system C-terminal sorting" evidence="5">
    <location>
        <begin position="585"/>
        <end position="651"/>
    </location>
</feature>
<keyword evidence="3" id="KW-0732">Signal</keyword>
<dbReference type="GO" id="GO:0004518">
    <property type="term" value="F:nuclease activity"/>
    <property type="evidence" value="ECO:0007669"/>
    <property type="project" value="UniProtKB-KW"/>
</dbReference>
<evidence type="ECO:0000313" key="7">
    <source>
        <dbReference type="Proteomes" id="UP000478208"/>
    </source>
</evidence>
<evidence type="ECO:0000256" key="1">
    <source>
        <dbReference type="ARBA" id="ARBA00006429"/>
    </source>
</evidence>
<dbReference type="Pfam" id="PF18962">
    <property type="entry name" value="Por_Secre_tail"/>
    <property type="match status" value="1"/>
</dbReference>
<dbReference type="PANTHER" id="PTHR33607">
    <property type="entry name" value="ENDONUCLEASE-1"/>
    <property type="match status" value="1"/>
</dbReference>
<dbReference type="AlphaFoldDB" id="A0A6L6UBC9"/>
<dbReference type="Proteomes" id="UP000478208">
    <property type="component" value="Unassembled WGS sequence"/>
</dbReference>
<proteinExistence type="inferred from homology"/>
<dbReference type="EMBL" id="WOWS01000002">
    <property type="protein sequence ID" value="MUU78054.1"/>
    <property type="molecule type" value="Genomic_DNA"/>
</dbReference>
<reference evidence="6 7" key="1">
    <citation type="submission" date="2019-12" db="EMBL/GenBank/DDBJ databases">
        <authorList>
            <person name="Li J."/>
        </authorList>
    </citation>
    <scope>NUCLEOTIDE SEQUENCE [LARGE SCALE GENOMIC DNA]</scope>
    <source>
        <strain evidence="6 7">HL2-2</strain>
    </source>
</reference>
<keyword evidence="7" id="KW-1185">Reference proteome</keyword>
<evidence type="ECO:0000256" key="2">
    <source>
        <dbReference type="ARBA" id="ARBA00022722"/>
    </source>
</evidence>
<accession>A0A6L6UBC9</accession>
<evidence type="ECO:0000259" key="5">
    <source>
        <dbReference type="Pfam" id="PF18962"/>
    </source>
</evidence>
<protein>
    <submittedName>
        <fullName evidence="6">T9SS type A sorting domain-containing protein</fullName>
    </submittedName>
</protein>
<dbReference type="NCBIfam" id="TIGR04183">
    <property type="entry name" value="Por_Secre_tail"/>
    <property type="match status" value="1"/>
</dbReference>
<evidence type="ECO:0000256" key="4">
    <source>
        <dbReference type="ARBA" id="ARBA00022801"/>
    </source>
</evidence>
<organism evidence="6 7">
    <name type="scientific">Winogradskyella endarachnes</name>
    <dbReference type="NCBI Taxonomy" id="2681965"/>
    <lineage>
        <taxon>Bacteria</taxon>
        <taxon>Pseudomonadati</taxon>
        <taxon>Bacteroidota</taxon>
        <taxon>Flavobacteriia</taxon>
        <taxon>Flavobacteriales</taxon>
        <taxon>Flavobacteriaceae</taxon>
        <taxon>Winogradskyella</taxon>
    </lineage>
</organism>
<dbReference type="InterPro" id="IPR007346">
    <property type="entry name" value="Endonuclease-I"/>
</dbReference>
<keyword evidence="2" id="KW-0540">Nuclease</keyword>
<dbReference type="InterPro" id="IPR038081">
    <property type="entry name" value="CalX-like_sf"/>
</dbReference>
<comment type="caution">
    <text evidence="6">The sequence shown here is derived from an EMBL/GenBank/DDBJ whole genome shotgun (WGS) entry which is preliminary data.</text>
</comment>
<keyword evidence="4" id="KW-0378">Hydrolase</keyword>
<dbReference type="SUPFAM" id="SSF141072">
    <property type="entry name" value="CalX-like"/>
    <property type="match status" value="1"/>
</dbReference>
<evidence type="ECO:0000256" key="3">
    <source>
        <dbReference type="ARBA" id="ARBA00022729"/>
    </source>
</evidence>
<dbReference type="Pfam" id="PF04231">
    <property type="entry name" value="Endonuclease_1"/>
    <property type="match status" value="2"/>
</dbReference>
<evidence type="ECO:0000313" key="6">
    <source>
        <dbReference type="EMBL" id="MUU78054.1"/>
    </source>
</evidence>
<dbReference type="RefSeq" id="WP_157362952.1">
    <property type="nucleotide sequence ID" value="NZ_WOWS01000002.1"/>
</dbReference>
<dbReference type="PANTHER" id="PTHR33607:SF2">
    <property type="entry name" value="ENDONUCLEASE-1"/>
    <property type="match status" value="1"/>
</dbReference>
<dbReference type="InterPro" id="IPR044925">
    <property type="entry name" value="His-Me_finger_sf"/>
</dbReference>
<dbReference type="GO" id="GO:0016787">
    <property type="term" value="F:hydrolase activity"/>
    <property type="evidence" value="ECO:0007669"/>
    <property type="project" value="UniProtKB-KW"/>
</dbReference>
<sequence>MKKITFIVLLLVSAFGWTQVLLINEIDPDSPSTDTAEFLELKSQTPNFSTDGYILVFFNGSSSGDDRSYMVIDLNGYTTDINGLLVVGSDGVAPFPQLLISQNVIQNGADAVGIYQASVNDFPEGTLATQTNLIDALVYDTNDADDTVLMALLGQTEQYNDNGTNANPKSIQRYVDDMNNVTFAAATPTPRRENDGSGVSVNPISIFVAQTQYGEDEMFDITFTIESPPTTDLNFNISLDNYGFNTSDFTGNTDLTIPVGQNSVTTTISLVDDTYDEGDEVALIKFIDLVEPIIAYNNYVEVRIVDNDFTVAPFGTPVNPTTGIVQSTQPDGYYDSTEGLADVALRQALQDIIADPSIVRAQTYADILTILNEADQNPANSNQVWLLYTEQGRAKLDVQTGSDNTNKWNREHTFPRSLGGFYDIEEDEVADGIDVYWTTEADSLRHGNSDAHALRAADAAENSTRNNQHYGQYNGPTGTLGSFKGDVARSVLYMEIRYNGLSVVNGYPSVTGQMGDLATLLDWHRNDPPDDFEMNRNNIVYNWQKNRNPFIDQPLMVEYIWGTNVGDVWSQSLSTIENEVGELEIYPNPTNGRLFLSQLNAETQVDVYSIEGKLLKQFYAVGDYIDLDIASGIYLLKITSGDVTTIKKIIVN</sequence>
<comment type="similarity">
    <text evidence="1">Belongs to the EndA/NucM nuclease family.</text>
</comment>